<proteinExistence type="predicted"/>
<accession>A0A192D4F7</accession>
<keyword evidence="2" id="KW-1185">Reference proteome</keyword>
<gene>
    <name evidence="1" type="ORF">A9D12_06530</name>
</gene>
<name>A0A192D4F7_9SPHN</name>
<reference evidence="1 2" key="1">
    <citation type="submission" date="2016-05" db="EMBL/GenBank/DDBJ databases">
        <title>Compelete Genome Sequence of Bacteriochlorophyll-Synthesizing Bacterium Porphyrobacter neustonensis DSM 9434.</title>
        <authorList>
            <person name="Shi X.-L."/>
            <person name="Wu Y.-H."/>
            <person name="Cheng H."/>
            <person name="Xu L."/>
            <person name="Zhang X.-Q."/>
            <person name="Wang C.-S."/>
            <person name="Xu X.-W."/>
        </authorList>
    </citation>
    <scope>NUCLEOTIDE SEQUENCE [LARGE SCALE GENOMIC DNA]</scope>
    <source>
        <strain evidence="1 2">DSM 9434</strain>
    </source>
</reference>
<protein>
    <submittedName>
        <fullName evidence="1">Uncharacterized protein</fullName>
    </submittedName>
</protein>
<evidence type="ECO:0000313" key="2">
    <source>
        <dbReference type="Proteomes" id="UP000078263"/>
    </source>
</evidence>
<dbReference type="AlphaFoldDB" id="A0A192D4F7"/>
<dbReference type="EMBL" id="CP016033">
    <property type="protein sequence ID" value="ANK12659.1"/>
    <property type="molecule type" value="Genomic_DNA"/>
</dbReference>
<dbReference type="Proteomes" id="UP000078263">
    <property type="component" value="Chromosome"/>
</dbReference>
<dbReference type="KEGG" id="pns:A9D12_06530"/>
<sequence length="74" mass="8089">MGHNRNGWRSVGLFDHRNVKPLLTIAGSRSAGQAFAALHMHMQAVQSNANFAVPRAARDGERMATAPRPAPTRR</sequence>
<organism evidence="1 2">
    <name type="scientific">Erythrobacter neustonensis</name>
    <dbReference type="NCBI Taxonomy" id="1112"/>
    <lineage>
        <taxon>Bacteria</taxon>
        <taxon>Pseudomonadati</taxon>
        <taxon>Pseudomonadota</taxon>
        <taxon>Alphaproteobacteria</taxon>
        <taxon>Sphingomonadales</taxon>
        <taxon>Erythrobacteraceae</taxon>
        <taxon>Erythrobacter/Porphyrobacter group</taxon>
        <taxon>Erythrobacter</taxon>
    </lineage>
</organism>
<evidence type="ECO:0000313" key="1">
    <source>
        <dbReference type="EMBL" id="ANK12659.1"/>
    </source>
</evidence>